<organism evidence="1">
    <name type="scientific">Paramoeba aestuarina</name>
    <dbReference type="NCBI Taxonomy" id="180227"/>
    <lineage>
        <taxon>Eukaryota</taxon>
        <taxon>Amoebozoa</taxon>
        <taxon>Discosea</taxon>
        <taxon>Flabellinia</taxon>
        <taxon>Dactylopodida</taxon>
        <taxon>Paramoebidae</taxon>
        <taxon>Paramoeba</taxon>
    </lineage>
</organism>
<accession>A0A7S4KG89</accession>
<protein>
    <submittedName>
        <fullName evidence="1">Uncharacterized protein</fullName>
    </submittedName>
</protein>
<sequence>MYEPGFSRHLIMDNGKAISQVHPDCILRGPSVLRPQGPKSKRRQTVDKLRNFAAAFRMDNITDESARTMVNANFRGRVARDERAVFSWLDGTKMPVDYIYAHNTIIREEFVELFEETGLDAENVLVEPRLALPTADSSIDVIKKYNKQALECAKNLLKYECIRMRPASNSMRVAPADY</sequence>
<dbReference type="AlphaFoldDB" id="A0A7S4KG89"/>
<name>A0A7S4KG89_9EUKA</name>
<gene>
    <name evidence="1" type="ORF">NAES01612_LOCUS6385</name>
</gene>
<dbReference type="EMBL" id="HBKR01009603">
    <property type="protein sequence ID" value="CAE2293885.1"/>
    <property type="molecule type" value="Transcribed_RNA"/>
</dbReference>
<evidence type="ECO:0000313" key="1">
    <source>
        <dbReference type="EMBL" id="CAE2293885.1"/>
    </source>
</evidence>
<reference evidence="1" key="1">
    <citation type="submission" date="2021-01" db="EMBL/GenBank/DDBJ databases">
        <authorList>
            <person name="Corre E."/>
            <person name="Pelletier E."/>
            <person name="Niang G."/>
            <person name="Scheremetjew M."/>
            <person name="Finn R."/>
            <person name="Kale V."/>
            <person name="Holt S."/>
            <person name="Cochrane G."/>
            <person name="Meng A."/>
            <person name="Brown T."/>
            <person name="Cohen L."/>
        </authorList>
    </citation>
    <scope>NUCLEOTIDE SEQUENCE</scope>
    <source>
        <strain evidence="1">SoJaBio B1-5/56/2</strain>
    </source>
</reference>
<proteinExistence type="predicted"/>